<dbReference type="InterPro" id="IPR011639">
    <property type="entry name" value="MethylTrfase_TaqI-like_dom"/>
</dbReference>
<dbReference type="SUPFAM" id="SSF53335">
    <property type="entry name" value="S-adenosyl-L-methionine-dependent methyltransferases"/>
    <property type="match status" value="1"/>
</dbReference>
<dbReference type="InterPro" id="IPR027417">
    <property type="entry name" value="P-loop_NTPase"/>
</dbReference>
<evidence type="ECO:0000259" key="1">
    <source>
        <dbReference type="PROSITE" id="PS51192"/>
    </source>
</evidence>
<protein>
    <recommendedName>
        <fullName evidence="1">Helicase ATP-binding domain-containing protein</fullName>
    </recommendedName>
</protein>
<dbReference type="Pfam" id="PF07669">
    <property type="entry name" value="Eco57I"/>
    <property type="match status" value="1"/>
</dbReference>
<dbReference type="PROSITE" id="PS00092">
    <property type="entry name" value="N6_MTASE"/>
    <property type="match status" value="1"/>
</dbReference>
<dbReference type="PROSITE" id="PS51192">
    <property type="entry name" value="HELICASE_ATP_BIND_1"/>
    <property type="match status" value="1"/>
</dbReference>
<dbReference type="EMBL" id="HG937516">
    <property type="protein sequence ID" value="CDN40796.1"/>
    <property type="molecule type" value="Genomic_DNA"/>
</dbReference>
<dbReference type="Gene3D" id="3.40.50.300">
    <property type="entry name" value="P-loop containing nucleotide triphosphate hydrolases"/>
    <property type="match status" value="2"/>
</dbReference>
<dbReference type="Gene3D" id="3.40.50.150">
    <property type="entry name" value="Vaccinia Virus protein VP39"/>
    <property type="match status" value="1"/>
</dbReference>
<proteinExistence type="predicted"/>
<evidence type="ECO:0000313" key="3">
    <source>
        <dbReference type="Proteomes" id="UP000261764"/>
    </source>
</evidence>
<sequence length="1240" mass="141984">MSQPQQLAFIDTLEYKVIYIMTINDASHLGCVKIGQTTLNSSKQPDELIANCDELKTVARKRIDEYTKTAAISYDLLHTELAIKKTNQGLVVFRDYDVHQVLQRSGFHKVKLKKDASNSEWFRCDLKTAIAAIQACKQNQSSLDKNHCIVAKDRVRFRDEQEQAIQKALKTFKKSDRMLWNAKMRFGKTLCALELIKRNPEFKKVIIITNRPVVKDSWFEDFHKIFANDVTTHAYGSKTFGLNYHDILKTDKNIVYFASLQDLKGSAAVAENKKDKNEELFAIDWDLLVTDEAHEGTLTELGQNVIKLLTKSDQNKPKKTKVLELSGTPFNLLDGYESHEIFTWDYIAEQSAKYLWNQNNFGKTNPYEDLPKMHIYTYHLANKFSSYLDLEDKAFSFKEFFRTKTIEDANDHNLSDLDVGDFVHKVDVNHFLNLIVADRETDNFPFSKDKYREYFRHTLWVLPGVKEAKALAALMRSHPVFSQFEIINVAGAGDEEIDPNQALKTLREKMTDTPEHTRTITVTCGRLTTGVTVPAWTAVLMLSGGYSTKASQYMQTIFRVQSPANIGGKTKQNAYVFDFAPDRALKMIADFVDYSNLSDQKMAFKSPMASETRLQEFLNYCPVISLSNSMMREYNVNKLMQELKKAYIDKVVRSGFDSLKLYSDELFKLNSSDLEKFIDLKQYTKHLLPKNKNTYIINREGFAGNETNYDLISKQILTKNDESNQAIIKEELKNRQFAISILKAISIRIPLLFFGSNLKFETITSVDDFADLIDDVSWKEFMPDGITKAKFKDLAKYYDRDIFIGAGQSIQQLAKAADHLEPLARIERIVEIFKTFKNPDRETVLTPWSVVNLHLKTTIGGYSFFDENAFDHEQDQPVFVDQGLFSKQTVLNPHAKFLEINSKSGLYMLYVAYSLYALKTNALNIADCNLEAKYELWDEIISNNLFIISKSPMASQITTRTLVGYRSVKINIHAFDDLISQMQHKKDKLVKKLTNPEFWKKKGTTIKFDAVIGNPPYQGINHQQIYPHFYLTSLKLGKIVSLIFPVGWQEPKSANGLSEINRLEIKADKQIVYIDKYQGIFKNIAGVEWVNIVLWQNGYDNGLSGKQLIKIHGKNHDVKKLLCNQNEIIKPQEIIDLAEIVGSTPGFISLQKFTSPRKPYGLSTDVIGNEAKYGLQTMDLNRKKDDDLIVVGKKGSKLIFRYIRLDCHQIKATKTRDKYKVFVPYAWGAMNETVGLGGIC</sequence>
<dbReference type="AlphaFoldDB" id="A0A292IJL6"/>
<dbReference type="KEGG" id="mamp:MAMA39_06790"/>
<dbReference type="InterPro" id="IPR014001">
    <property type="entry name" value="Helicase_ATP-bd"/>
</dbReference>
<keyword evidence="3" id="KW-1185">Reference proteome</keyword>
<dbReference type="REBASE" id="86106">
    <property type="entry name" value="MamA39ORF6790P"/>
</dbReference>
<dbReference type="GO" id="GO:0006304">
    <property type="term" value="P:DNA modification"/>
    <property type="evidence" value="ECO:0007669"/>
    <property type="project" value="InterPro"/>
</dbReference>
<accession>A0A292IJL6</accession>
<dbReference type="GO" id="GO:0016787">
    <property type="term" value="F:hydrolase activity"/>
    <property type="evidence" value="ECO:0007669"/>
    <property type="project" value="InterPro"/>
</dbReference>
<dbReference type="InterPro" id="IPR002052">
    <property type="entry name" value="DNA_methylase_N6_adenine_CS"/>
</dbReference>
<dbReference type="GO" id="GO:0009007">
    <property type="term" value="F:site-specific DNA-methyltransferase (adenine-specific) activity"/>
    <property type="evidence" value="ECO:0007669"/>
    <property type="project" value="UniProtKB-EC"/>
</dbReference>
<feature type="domain" description="Helicase ATP-binding" evidence="1">
    <location>
        <begin position="169"/>
        <end position="347"/>
    </location>
</feature>
<dbReference type="Proteomes" id="UP000261764">
    <property type="component" value="Chromosome I"/>
</dbReference>
<dbReference type="Pfam" id="PF04851">
    <property type="entry name" value="ResIII"/>
    <property type="match status" value="1"/>
</dbReference>
<dbReference type="InterPro" id="IPR006935">
    <property type="entry name" value="Helicase/UvrB_N"/>
</dbReference>
<name>A0A292IJL6_9MOLU</name>
<dbReference type="SUPFAM" id="SSF52540">
    <property type="entry name" value="P-loop containing nucleoside triphosphate hydrolases"/>
    <property type="match status" value="1"/>
</dbReference>
<dbReference type="GO" id="GO:0003677">
    <property type="term" value="F:DNA binding"/>
    <property type="evidence" value="ECO:0007669"/>
    <property type="project" value="InterPro"/>
</dbReference>
<reference evidence="2 3" key="1">
    <citation type="journal article" date="2015" name="Clin. Infect. Dis.">
        <title>Genomic Investigations unmask Mycoplasma amphoriforme, a new respiratory pathogen.</title>
        <authorList>
            <person name="Gillespie S.H."/>
            <person name="Ling C.L."/>
            <person name="Oravcova K."/>
            <person name="Pinheiro M."/>
            <person name="Wells L."/>
            <person name="Bryant J.M."/>
            <person name="McHugh T.D."/>
            <person name="Bebear C."/>
            <person name="Webster D."/>
            <person name="Harris S.R."/>
            <person name="Seth-Smith H.M."/>
            <person name="Thomson N.R."/>
        </authorList>
    </citation>
    <scope>NUCLEOTIDE SEQUENCE [LARGE SCALE GENOMIC DNA]</scope>
    <source>
        <strain evidence="2 3">A39</strain>
    </source>
</reference>
<dbReference type="InterPro" id="IPR029063">
    <property type="entry name" value="SAM-dependent_MTases_sf"/>
</dbReference>
<organism evidence="2 3">
    <name type="scientific">Mycoplasma amphoriforme A39</name>
    <dbReference type="NCBI Taxonomy" id="572419"/>
    <lineage>
        <taxon>Bacteria</taxon>
        <taxon>Bacillati</taxon>
        <taxon>Mycoplasmatota</taxon>
        <taxon>Mollicutes</taxon>
        <taxon>Mycoplasmataceae</taxon>
        <taxon>Mycoplasma</taxon>
    </lineage>
</organism>
<dbReference type="GO" id="GO:0032259">
    <property type="term" value="P:methylation"/>
    <property type="evidence" value="ECO:0007669"/>
    <property type="project" value="InterPro"/>
</dbReference>
<evidence type="ECO:0000313" key="2">
    <source>
        <dbReference type="EMBL" id="CDN40796.1"/>
    </source>
</evidence>
<gene>
    <name evidence="2" type="ORF">MAMA39_06790</name>
</gene>
<dbReference type="RefSeq" id="WP_343251427.1">
    <property type="nucleotide sequence ID" value="NZ_HG937516.1"/>
</dbReference>
<dbReference type="SMART" id="SM00487">
    <property type="entry name" value="DEXDc"/>
    <property type="match status" value="1"/>
</dbReference>
<dbReference type="GO" id="GO:0005524">
    <property type="term" value="F:ATP binding"/>
    <property type="evidence" value="ECO:0007669"/>
    <property type="project" value="InterPro"/>
</dbReference>